<dbReference type="eggNOG" id="COG0583">
    <property type="taxonomic scope" value="Bacteria"/>
</dbReference>
<dbReference type="InterPro" id="IPR005119">
    <property type="entry name" value="LysR_subst-bd"/>
</dbReference>
<dbReference type="PRINTS" id="PR00039">
    <property type="entry name" value="HTHLYSR"/>
</dbReference>
<name>A0A0R2CK89_9LACO</name>
<reference evidence="6 7" key="1">
    <citation type="journal article" date="2015" name="Genome Announc.">
        <title>Expanding the biotechnology potential of lactobacilli through comparative genomics of 213 strains and associated genera.</title>
        <authorList>
            <person name="Sun Z."/>
            <person name="Harris H.M."/>
            <person name="McCann A."/>
            <person name="Guo C."/>
            <person name="Argimon S."/>
            <person name="Zhang W."/>
            <person name="Yang X."/>
            <person name="Jeffery I.B."/>
            <person name="Cooney J.C."/>
            <person name="Kagawa T.F."/>
            <person name="Liu W."/>
            <person name="Song Y."/>
            <person name="Salvetti E."/>
            <person name="Wrobel A."/>
            <person name="Rasinkangas P."/>
            <person name="Parkhill J."/>
            <person name="Rea M.C."/>
            <person name="O'Sullivan O."/>
            <person name="Ritari J."/>
            <person name="Douillard F.P."/>
            <person name="Paul Ross R."/>
            <person name="Yang R."/>
            <person name="Briner A.E."/>
            <person name="Felis G.E."/>
            <person name="de Vos W.M."/>
            <person name="Barrangou R."/>
            <person name="Klaenhammer T.R."/>
            <person name="Caufield P.W."/>
            <person name="Cui Y."/>
            <person name="Zhang H."/>
            <person name="O'Toole P.W."/>
        </authorList>
    </citation>
    <scope>NUCLEOTIDE SEQUENCE [LARGE SCALE GENOMIC DNA]</scope>
    <source>
        <strain evidence="6 7">DSM 20605</strain>
    </source>
</reference>
<keyword evidence="7" id="KW-1185">Reference proteome</keyword>
<keyword evidence="3" id="KW-0238">DNA-binding</keyword>
<dbReference type="PANTHER" id="PTHR30419">
    <property type="entry name" value="HTH-TYPE TRANSCRIPTIONAL REGULATOR YBHD"/>
    <property type="match status" value="1"/>
</dbReference>
<dbReference type="InterPro" id="IPR000847">
    <property type="entry name" value="LysR_HTH_N"/>
</dbReference>
<keyword evidence="2" id="KW-0805">Transcription regulation</keyword>
<keyword evidence="4" id="KW-0804">Transcription</keyword>
<gene>
    <name evidence="6" type="ORF">FD21_GL000505</name>
</gene>
<dbReference type="GO" id="GO:0005829">
    <property type="term" value="C:cytosol"/>
    <property type="evidence" value="ECO:0007669"/>
    <property type="project" value="TreeGrafter"/>
</dbReference>
<dbReference type="SUPFAM" id="SSF46785">
    <property type="entry name" value="Winged helix' DNA-binding domain"/>
    <property type="match status" value="1"/>
</dbReference>
<evidence type="ECO:0000256" key="2">
    <source>
        <dbReference type="ARBA" id="ARBA00023015"/>
    </source>
</evidence>
<comment type="similarity">
    <text evidence="1">Belongs to the LysR transcriptional regulatory family.</text>
</comment>
<dbReference type="Pfam" id="PF00126">
    <property type="entry name" value="HTH_1"/>
    <property type="match status" value="1"/>
</dbReference>
<protein>
    <submittedName>
        <fullName evidence="6">Malolactic regulator</fullName>
    </submittedName>
</protein>
<dbReference type="SUPFAM" id="SSF53850">
    <property type="entry name" value="Periplasmic binding protein-like II"/>
    <property type="match status" value="1"/>
</dbReference>
<organism evidence="6 7">
    <name type="scientific">Liquorilactobacillus vini DSM 20605</name>
    <dbReference type="NCBI Taxonomy" id="1133569"/>
    <lineage>
        <taxon>Bacteria</taxon>
        <taxon>Bacillati</taxon>
        <taxon>Bacillota</taxon>
        <taxon>Bacilli</taxon>
        <taxon>Lactobacillales</taxon>
        <taxon>Lactobacillaceae</taxon>
        <taxon>Liquorilactobacillus</taxon>
    </lineage>
</organism>
<dbReference type="Gene3D" id="1.10.10.10">
    <property type="entry name" value="Winged helix-like DNA-binding domain superfamily/Winged helix DNA-binding domain"/>
    <property type="match status" value="1"/>
</dbReference>
<dbReference type="STRING" id="1133569.FD21_GL000505"/>
<dbReference type="InterPro" id="IPR050950">
    <property type="entry name" value="HTH-type_LysR_regulators"/>
</dbReference>
<accession>A0A0R2CK89</accession>
<feature type="domain" description="HTH lysR-type" evidence="5">
    <location>
        <begin position="12"/>
        <end position="71"/>
    </location>
</feature>
<dbReference type="GO" id="GO:0003700">
    <property type="term" value="F:DNA-binding transcription factor activity"/>
    <property type="evidence" value="ECO:0007669"/>
    <property type="project" value="InterPro"/>
</dbReference>
<proteinExistence type="inferred from homology"/>
<evidence type="ECO:0000313" key="7">
    <source>
        <dbReference type="Proteomes" id="UP000051576"/>
    </source>
</evidence>
<dbReference type="EMBL" id="AYYX01000016">
    <property type="protein sequence ID" value="KRM88953.1"/>
    <property type="molecule type" value="Genomic_DNA"/>
</dbReference>
<evidence type="ECO:0000256" key="1">
    <source>
        <dbReference type="ARBA" id="ARBA00009437"/>
    </source>
</evidence>
<dbReference type="InterPro" id="IPR036390">
    <property type="entry name" value="WH_DNA-bd_sf"/>
</dbReference>
<evidence type="ECO:0000256" key="3">
    <source>
        <dbReference type="ARBA" id="ARBA00023125"/>
    </source>
</evidence>
<evidence type="ECO:0000313" key="6">
    <source>
        <dbReference type="EMBL" id="KRM88953.1"/>
    </source>
</evidence>
<sequence>MLIFSQGESVIMNTRDLEYFIKLTELKNFSKVAHEFKVSQPTITFALRRLEEELNAKLIIRFRAQKQLIITDSGQQLIKHAKNILQNYALLKKEITQAHLQKLNLGLPPIIENRYFPLIAKNLKQDHLLNKIETREYGSKTTLQALQNGSIDLALLASIDPLSDPNIQTQEFDRQPFAIFVSANHALAQKKEAYFKDLKNEDFVLFKDGFIHNQAFSLLASRNHFRPKVIFRSNGTHSLMNLIAKGIGIGFLTAVVDPPENIVKVNLLDKDVPHFVTSIAYRRSHIFNPLQEKILNSIQASLFSESSSAKS</sequence>
<dbReference type="Proteomes" id="UP000051576">
    <property type="component" value="Unassembled WGS sequence"/>
</dbReference>
<comment type="caution">
    <text evidence="6">The sequence shown here is derived from an EMBL/GenBank/DDBJ whole genome shotgun (WGS) entry which is preliminary data.</text>
</comment>
<dbReference type="PROSITE" id="PS50931">
    <property type="entry name" value="HTH_LYSR"/>
    <property type="match status" value="1"/>
</dbReference>
<dbReference type="AlphaFoldDB" id="A0A0R2CK89"/>
<dbReference type="Pfam" id="PF03466">
    <property type="entry name" value="LysR_substrate"/>
    <property type="match status" value="1"/>
</dbReference>
<dbReference type="InterPro" id="IPR036388">
    <property type="entry name" value="WH-like_DNA-bd_sf"/>
</dbReference>
<evidence type="ECO:0000259" key="5">
    <source>
        <dbReference type="PROSITE" id="PS50931"/>
    </source>
</evidence>
<dbReference type="GO" id="GO:0003677">
    <property type="term" value="F:DNA binding"/>
    <property type="evidence" value="ECO:0007669"/>
    <property type="project" value="UniProtKB-KW"/>
</dbReference>
<dbReference type="PATRIC" id="fig|1133569.4.peg.540"/>
<evidence type="ECO:0000256" key="4">
    <source>
        <dbReference type="ARBA" id="ARBA00023163"/>
    </source>
</evidence>
<dbReference type="Gene3D" id="3.40.190.290">
    <property type="match status" value="1"/>
</dbReference>